<keyword evidence="2" id="KW-0285">Flavoprotein</keyword>
<dbReference type="PANTHER" id="PTHR13789:SF318">
    <property type="entry name" value="GERANYLGERANYL DIPHOSPHATE REDUCTASE"/>
    <property type="match status" value="1"/>
</dbReference>
<keyword evidence="5" id="KW-0503">Monooxygenase</keyword>
<dbReference type="Proteomes" id="UP000094501">
    <property type="component" value="Unassembled WGS sequence"/>
</dbReference>
<name>A0A1E3VYC0_9HYPH</name>
<dbReference type="GO" id="GO:0004497">
    <property type="term" value="F:monooxygenase activity"/>
    <property type="evidence" value="ECO:0007669"/>
    <property type="project" value="UniProtKB-KW"/>
</dbReference>
<dbReference type="RefSeq" id="WP_069438003.1">
    <property type="nucleotide sequence ID" value="NZ_LPWG01000013.1"/>
</dbReference>
<evidence type="ECO:0000256" key="3">
    <source>
        <dbReference type="ARBA" id="ARBA00022827"/>
    </source>
</evidence>
<dbReference type="InterPro" id="IPR002938">
    <property type="entry name" value="FAD-bd"/>
</dbReference>
<evidence type="ECO:0000256" key="1">
    <source>
        <dbReference type="ARBA" id="ARBA00001974"/>
    </source>
</evidence>
<evidence type="ECO:0000259" key="6">
    <source>
        <dbReference type="Pfam" id="PF01494"/>
    </source>
</evidence>
<evidence type="ECO:0000313" key="8">
    <source>
        <dbReference type="Proteomes" id="UP000094501"/>
    </source>
</evidence>
<feature type="domain" description="FAD-binding" evidence="6">
    <location>
        <begin position="6"/>
        <end position="351"/>
    </location>
</feature>
<dbReference type="SUPFAM" id="SSF54373">
    <property type="entry name" value="FAD-linked reductases, C-terminal domain"/>
    <property type="match status" value="1"/>
</dbReference>
<dbReference type="EMBL" id="LPWG01000013">
    <property type="protein sequence ID" value="ODR98544.1"/>
    <property type="molecule type" value="Genomic_DNA"/>
</dbReference>
<sequence length="412" mass="43764">MTTPRPVLIAGGGIGGLTTAIALDRAGLDTHVLERSAFTEESGAGIQLGPNVTRILRALGVLDPLLPQTFRPDAVWLFDGMSGKKIATVPLGAVAERRYGAPYITVHRADLHKALRTVAATGERIALTPNFTVAQIDDVDGADGAGIAGPGGETLQAPRLIGADGLWSTVRRWVAPGTAPSFTGATAFRSLLPRETLPEPFSAPVVGLWLGPRGHVVHYPVRGGAALNVVAVTESGHEEQGWNRSAPRETVLGAFARWCDAPLGLLEAAPDWRAWSLFALQPLPQWHRGAAVLLGDAAHPVLPYLAQGAGLAIEDAAKLAALMGAARERPAAAYRAYETIRRPRARRIQQTSRRLGRAYHMGDTILGDVFRISRNAILGLRGETATLRSSIGSMVHRVRRGSANPVSGDFPP</sequence>
<dbReference type="InterPro" id="IPR036188">
    <property type="entry name" value="FAD/NAD-bd_sf"/>
</dbReference>
<dbReference type="PRINTS" id="PR00420">
    <property type="entry name" value="RNGMNOXGNASE"/>
</dbReference>
<dbReference type="PANTHER" id="PTHR13789">
    <property type="entry name" value="MONOOXYGENASE"/>
    <property type="match status" value="1"/>
</dbReference>
<dbReference type="OrthoDB" id="4230779at2"/>
<dbReference type="AlphaFoldDB" id="A0A1E3VYC0"/>
<evidence type="ECO:0000256" key="5">
    <source>
        <dbReference type="ARBA" id="ARBA00023033"/>
    </source>
</evidence>
<keyword evidence="4" id="KW-0560">Oxidoreductase</keyword>
<dbReference type="Pfam" id="PF01494">
    <property type="entry name" value="FAD_binding_3"/>
    <property type="match status" value="1"/>
</dbReference>
<organism evidence="7 8">
    <name type="scientific">Methyloceanibacter methanicus</name>
    <dbReference type="NCBI Taxonomy" id="1774968"/>
    <lineage>
        <taxon>Bacteria</taxon>
        <taxon>Pseudomonadati</taxon>
        <taxon>Pseudomonadota</taxon>
        <taxon>Alphaproteobacteria</taxon>
        <taxon>Hyphomicrobiales</taxon>
        <taxon>Hyphomicrobiaceae</taxon>
        <taxon>Methyloceanibacter</taxon>
    </lineage>
</organism>
<dbReference type="STRING" id="1774968.AUC68_09035"/>
<dbReference type="Gene3D" id="3.50.50.60">
    <property type="entry name" value="FAD/NAD(P)-binding domain"/>
    <property type="match status" value="1"/>
</dbReference>
<dbReference type="GO" id="GO:0071949">
    <property type="term" value="F:FAD binding"/>
    <property type="evidence" value="ECO:0007669"/>
    <property type="project" value="InterPro"/>
</dbReference>
<comment type="caution">
    <text evidence="7">The sequence shown here is derived from an EMBL/GenBank/DDBJ whole genome shotgun (WGS) entry which is preliminary data.</text>
</comment>
<proteinExistence type="predicted"/>
<comment type="cofactor">
    <cofactor evidence="1">
        <name>FAD</name>
        <dbReference type="ChEBI" id="CHEBI:57692"/>
    </cofactor>
</comment>
<dbReference type="InterPro" id="IPR050493">
    <property type="entry name" value="FAD-dep_Monooxygenase_BioMet"/>
</dbReference>
<reference evidence="7 8" key="1">
    <citation type="journal article" date="2016" name="Environ. Microbiol.">
        <title>New Methyloceanibacter diversity from North Sea sediments includes methanotroph containing solely the soluble methane monooxygenase.</title>
        <authorList>
            <person name="Vekeman B."/>
            <person name="Kerckhof F.M."/>
            <person name="Cremers G."/>
            <person name="de Vos P."/>
            <person name="Vandamme P."/>
            <person name="Boon N."/>
            <person name="Op den Camp H.J."/>
            <person name="Heylen K."/>
        </authorList>
    </citation>
    <scope>NUCLEOTIDE SEQUENCE [LARGE SCALE GENOMIC DNA]</scope>
    <source>
        <strain evidence="7 8">R-67174</strain>
    </source>
</reference>
<evidence type="ECO:0000256" key="4">
    <source>
        <dbReference type="ARBA" id="ARBA00023002"/>
    </source>
</evidence>
<evidence type="ECO:0000313" key="7">
    <source>
        <dbReference type="EMBL" id="ODR98544.1"/>
    </source>
</evidence>
<gene>
    <name evidence="7" type="ORF">AUC68_09035</name>
</gene>
<accession>A0A1E3VYC0</accession>
<protein>
    <recommendedName>
        <fullName evidence="6">FAD-binding domain-containing protein</fullName>
    </recommendedName>
</protein>
<evidence type="ECO:0000256" key="2">
    <source>
        <dbReference type="ARBA" id="ARBA00022630"/>
    </source>
</evidence>
<keyword evidence="3" id="KW-0274">FAD</keyword>
<dbReference type="SUPFAM" id="SSF51905">
    <property type="entry name" value="FAD/NAD(P)-binding domain"/>
    <property type="match status" value="1"/>
</dbReference>
<keyword evidence="8" id="KW-1185">Reference proteome</keyword>